<gene>
    <name evidence="2" type="ORF">PSYICH_LOCUS901</name>
</gene>
<proteinExistence type="predicted"/>
<evidence type="ECO:0000256" key="1">
    <source>
        <dbReference type="SAM" id="SignalP"/>
    </source>
</evidence>
<reference evidence="2" key="1">
    <citation type="submission" date="2022-01" db="EMBL/GenBank/DDBJ databases">
        <authorList>
            <person name="King R."/>
        </authorList>
    </citation>
    <scope>NUCLEOTIDE SEQUENCE</scope>
</reference>
<protein>
    <submittedName>
        <fullName evidence="2">Uncharacterized protein</fullName>
    </submittedName>
</protein>
<dbReference type="OrthoDB" id="6772284at2759"/>
<accession>A0A9P0G6N8</accession>
<name>A0A9P0G6N8_9CUCU</name>
<dbReference type="EMBL" id="OV651813">
    <property type="protein sequence ID" value="CAH1098752.1"/>
    <property type="molecule type" value="Genomic_DNA"/>
</dbReference>
<evidence type="ECO:0000313" key="2">
    <source>
        <dbReference type="EMBL" id="CAH1098752.1"/>
    </source>
</evidence>
<keyword evidence="1" id="KW-0732">Signal</keyword>
<sequence>MWSVVKIILGSVLLQLLKTTCAHELNEEQENPWILALKVSTLTFKDSILETARTRSDAMAKAVLARFENDLVAAEAKYHHDCFNSFLKPATGVKVGRPQDETTNLAMEELFTYIENSDERINKCLQNYNYI</sequence>
<feature type="chain" id="PRO_5040193657" evidence="1">
    <location>
        <begin position="23"/>
        <end position="131"/>
    </location>
</feature>
<evidence type="ECO:0000313" key="3">
    <source>
        <dbReference type="Proteomes" id="UP001153636"/>
    </source>
</evidence>
<dbReference type="Proteomes" id="UP001153636">
    <property type="component" value="Chromosome 1"/>
</dbReference>
<feature type="signal peptide" evidence="1">
    <location>
        <begin position="1"/>
        <end position="22"/>
    </location>
</feature>
<organism evidence="2 3">
    <name type="scientific">Psylliodes chrysocephalus</name>
    <dbReference type="NCBI Taxonomy" id="3402493"/>
    <lineage>
        <taxon>Eukaryota</taxon>
        <taxon>Metazoa</taxon>
        <taxon>Ecdysozoa</taxon>
        <taxon>Arthropoda</taxon>
        <taxon>Hexapoda</taxon>
        <taxon>Insecta</taxon>
        <taxon>Pterygota</taxon>
        <taxon>Neoptera</taxon>
        <taxon>Endopterygota</taxon>
        <taxon>Coleoptera</taxon>
        <taxon>Polyphaga</taxon>
        <taxon>Cucujiformia</taxon>
        <taxon>Chrysomeloidea</taxon>
        <taxon>Chrysomelidae</taxon>
        <taxon>Galerucinae</taxon>
        <taxon>Alticini</taxon>
        <taxon>Psylliodes</taxon>
    </lineage>
</organism>
<keyword evidence="3" id="KW-1185">Reference proteome</keyword>
<dbReference type="AlphaFoldDB" id="A0A9P0G6N8"/>